<dbReference type="GO" id="GO:0005737">
    <property type="term" value="C:cytoplasm"/>
    <property type="evidence" value="ECO:0007669"/>
    <property type="project" value="UniProtKB-SubCell"/>
</dbReference>
<proteinExistence type="inferred from homology"/>
<feature type="binding site" evidence="12">
    <location>
        <position position="161"/>
    </location>
    <ligand>
        <name>Zn(2+)</name>
        <dbReference type="ChEBI" id="CHEBI:29105"/>
        <label>2</label>
    </ligand>
</feature>
<dbReference type="GO" id="GO:0005524">
    <property type="term" value="F:ATP binding"/>
    <property type="evidence" value="ECO:0007669"/>
    <property type="project" value="InterPro"/>
</dbReference>
<dbReference type="GO" id="GO:0008270">
    <property type="term" value="F:zinc ion binding"/>
    <property type="evidence" value="ECO:0007669"/>
    <property type="project" value="UniProtKB-UniRule"/>
</dbReference>
<keyword evidence="6 12" id="KW-0862">Zinc</keyword>
<dbReference type="OrthoDB" id="9779889at2"/>
<dbReference type="InParanoid" id="A0A212R1P3"/>
<dbReference type="Pfam" id="PF01556">
    <property type="entry name" value="DnaJ_C"/>
    <property type="match status" value="1"/>
</dbReference>
<dbReference type="InterPro" id="IPR036869">
    <property type="entry name" value="J_dom_sf"/>
</dbReference>
<dbReference type="InterPro" id="IPR036410">
    <property type="entry name" value="HSP_DnaJ_Cys-rich_dom_sf"/>
</dbReference>
<dbReference type="PROSITE" id="PS00636">
    <property type="entry name" value="DNAJ_1"/>
    <property type="match status" value="1"/>
</dbReference>
<comment type="function">
    <text evidence="9 12">Participates actively in the response to hyperosmotic and heat shock by preventing the aggregation of stress-denatured proteins and by disaggregating proteins, also in an autonomous, DnaK-independent fashion. Unfolded proteins bind initially to DnaJ; upon interaction with the DnaJ-bound protein, DnaK hydrolyzes its bound ATP, resulting in the formation of a stable complex. GrpE releases ADP from DnaK; ATP binding to DnaK triggers the release of the substrate protein, thus completing the reaction cycle. Several rounds of ATP-dependent interactions between DnaJ, DnaK and GrpE are required for fully efficient folding. Also involved, together with DnaK and GrpE, in the DNA replication of plasmids through activation of initiation proteins.</text>
</comment>
<evidence type="ECO:0000256" key="11">
    <source>
        <dbReference type="ARBA" id="ARBA00067609"/>
    </source>
</evidence>
<evidence type="ECO:0000313" key="17">
    <source>
        <dbReference type="Proteomes" id="UP000197025"/>
    </source>
</evidence>
<dbReference type="FunFam" id="2.60.260.20:FF:000005">
    <property type="entry name" value="Chaperone protein dnaJ 1, mitochondrial"/>
    <property type="match status" value="1"/>
</dbReference>
<keyword evidence="5 12" id="KW-0863">Zinc-finger</keyword>
<evidence type="ECO:0000256" key="12">
    <source>
        <dbReference type="HAMAP-Rule" id="MF_01152"/>
    </source>
</evidence>
<evidence type="ECO:0000256" key="10">
    <source>
        <dbReference type="ARBA" id="ARBA00061004"/>
    </source>
</evidence>
<keyword evidence="17" id="KW-1185">Reference proteome</keyword>
<comment type="similarity">
    <text evidence="10 12">Belongs to the DnaJ family.</text>
</comment>
<dbReference type="Gene3D" id="6.20.20.10">
    <property type="match status" value="2"/>
</dbReference>
<dbReference type="EMBL" id="FYEK01000028">
    <property type="protein sequence ID" value="SNB65866.1"/>
    <property type="molecule type" value="Genomic_DNA"/>
</dbReference>
<feature type="repeat" description="CXXCXGXG motif" evidence="12">
    <location>
        <begin position="201"/>
        <end position="208"/>
    </location>
</feature>
<dbReference type="SUPFAM" id="SSF46565">
    <property type="entry name" value="Chaperone J-domain"/>
    <property type="match status" value="1"/>
</dbReference>
<evidence type="ECO:0000259" key="15">
    <source>
        <dbReference type="PROSITE" id="PS51188"/>
    </source>
</evidence>
<evidence type="ECO:0000256" key="5">
    <source>
        <dbReference type="ARBA" id="ARBA00022771"/>
    </source>
</evidence>
<dbReference type="GO" id="GO:0009408">
    <property type="term" value="P:response to heat"/>
    <property type="evidence" value="ECO:0007669"/>
    <property type="project" value="InterPro"/>
</dbReference>
<evidence type="ECO:0000256" key="2">
    <source>
        <dbReference type="ARBA" id="ARBA00022705"/>
    </source>
</evidence>
<name>A0A212R1P3_9CHLR</name>
<evidence type="ECO:0000256" key="8">
    <source>
        <dbReference type="ARBA" id="ARBA00023186"/>
    </source>
</evidence>
<feature type="domain" description="CR-type" evidence="15">
    <location>
        <begin position="131"/>
        <end position="213"/>
    </location>
</feature>
<feature type="binding site" evidence="12">
    <location>
        <position position="147"/>
    </location>
    <ligand>
        <name>Zn(2+)</name>
        <dbReference type="ChEBI" id="CHEBI:29105"/>
        <label>1</label>
    </ligand>
</feature>
<feature type="binding site" evidence="12">
    <location>
        <position position="187"/>
    </location>
    <ligand>
        <name>Zn(2+)</name>
        <dbReference type="ChEBI" id="CHEBI:29105"/>
        <label>2</label>
    </ligand>
</feature>
<feature type="binding site" evidence="12">
    <location>
        <position position="144"/>
    </location>
    <ligand>
        <name>Zn(2+)</name>
        <dbReference type="ChEBI" id="CHEBI:29105"/>
        <label>1</label>
    </ligand>
</feature>
<dbReference type="Gene3D" id="2.60.260.20">
    <property type="entry name" value="Urease metallochaperone UreE, N-terminal domain"/>
    <property type="match status" value="2"/>
</dbReference>
<dbReference type="NCBIfam" id="TIGR02349">
    <property type="entry name" value="DnaJ_bact"/>
    <property type="match status" value="1"/>
</dbReference>
<dbReference type="PROSITE" id="PS50076">
    <property type="entry name" value="DNAJ_2"/>
    <property type="match status" value="1"/>
</dbReference>
<feature type="domain" description="J" evidence="14">
    <location>
        <begin position="7"/>
        <end position="71"/>
    </location>
</feature>
<evidence type="ECO:0000256" key="1">
    <source>
        <dbReference type="ARBA" id="ARBA00022490"/>
    </source>
</evidence>
<evidence type="ECO:0000256" key="9">
    <source>
        <dbReference type="ARBA" id="ARBA00053423"/>
    </source>
</evidence>
<sequence>MATFRKDYYEILGVPRNATLEEIKQAYRRLARQYHPDVNKSPDAEEKFKEINEAYAVLSDEEKRRIYDMYGHAGLEGRGLRPEPADFTDLFADLFEDLFGFGVRTRARRAPRRGADLQTEVTLTFEEAARGVEKDVEVVRHELCPRCRGNGAEPGTGPARCPTCGGIGEVRRVSQSFLGSFVQVTTCPTCQGAGEVIATPCRECGGEGRVLTRRRLAVRIPAGVDDGMQIRIPGEGEPGENGGPPGNLYVQVKVQPHPYFRRRGDDLIVQVAINVAQAALGDRIPVPTLEGEERVEIPPGTQPGHVIRLRGRGIPHLRRNGRGDLLVVVQVEVPTRLTPEQRRLFQELARTLPTGGAQKPEKGFLERLRELLSG</sequence>
<dbReference type="Pfam" id="PF00226">
    <property type="entry name" value="DnaJ"/>
    <property type="match status" value="1"/>
</dbReference>
<evidence type="ECO:0000256" key="3">
    <source>
        <dbReference type="ARBA" id="ARBA00022723"/>
    </source>
</evidence>
<accession>A0A212R1P3</accession>
<evidence type="ECO:0000256" key="4">
    <source>
        <dbReference type="ARBA" id="ARBA00022737"/>
    </source>
</evidence>
<dbReference type="RefSeq" id="WP_088571274.1">
    <property type="nucleotide sequence ID" value="NZ_FYEK01000028.1"/>
</dbReference>
<dbReference type="InterPro" id="IPR018253">
    <property type="entry name" value="DnaJ_domain_CS"/>
</dbReference>
<dbReference type="FunFam" id="2.10.230.10:FF:000002">
    <property type="entry name" value="Molecular chaperone DnaJ"/>
    <property type="match status" value="1"/>
</dbReference>
<dbReference type="GO" id="GO:0031072">
    <property type="term" value="F:heat shock protein binding"/>
    <property type="evidence" value="ECO:0007669"/>
    <property type="project" value="InterPro"/>
</dbReference>
<dbReference type="PANTHER" id="PTHR43096:SF48">
    <property type="entry name" value="CHAPERONE PROTEIN DNAJ"/>
    <property type="match status" value="1"/>
</dbReference>
<feature type="binding site" evidence="12">
    <location>
        <position position="190"/>
    </location>
    <ligand>
        <name>Zn(2+)</name>
        <dbReference type="ChEBI" id="CHEBI:29105"/>
        <label>2</label>
    </ligand>
</feature>
<dbReference type="Proteomes" id="UP000197025">
    <property type="component" value="Unassembled WGS sequence"/>
</dbReference>
<feature type="binding site" evidence="12">
    <location>
        <position position="204"/>
    </location>
    <ligand>
        <name>Zn(2+)</name>
        <dbReference type="ChEBI" id="CHEBI:29105"/>
        <label>1</label>
    </ligand>
</feature>
<dbReference type="InterPro" id="IPR001305">
    <property type="entry name" value="HSP_DnaJ_Cys-rich_dom"/>
</dbReference>
<comment type="subcellular location">
    <subcellularLocation>
        <location evidence="12">Cytoplasm</location>
    </subcellularLocation>
</comment>
<protein>
    <recommendedName>
        <fullName evidence="11 12">Chaperone protein DnaJ</fullName>
    </recommendedName>
</protein>
<dbReference type="GO" id="GO:0042026">
    <property type="term" value="P:protein refolding"/>
    <property type="evidence" value="ECO:0007669"/>
    <property type="project" value="TreeGrafter"/>
</dbReference>
<feature type="repeat" description="CXXCXGXG motif" evidence="12">
    <location>
        <begin position="144"/>
        <end position="151"/>
    </location>
</feature>
<evidence type="ECO:0000313" key="16">
    <source>
        <dbReference type="EMBL" id="SNB65866.1"/>
    </source>
</evidence>
<dbReference type="AlphaFoldDB" id="A0A212R1P3"/>
<feature type="binding site" evidence="12">
    <location>
        <position position="201"/>
    </location>
    <ligand>
        <name>Zn(2+)</name>
        <dbReference type="ChEBI" id="CHEBI:29105"/>
        <label>1</label>
    </ligand>
</feature>
<dbReference type="PANTHER" id="PTHR43096">
    <property type="entry name" value="DNAJ HOMOLOG 1, MITOCHONDRIAL-RELATED"/>
    <property type="match status" value="1"/>
</dbReference>
<keyword evidence="7 12" id="KW-0346">Stress response</keyword>
<comment type="domain">
    <text evidence="12">The J domain is necessary and sufficient to stimulate DnaK ATPase activity. Zinc center 1 plays an important role in the autonomous, DnaK-independent chaperone activity of DnaJ. Zinc center 2 is essential for interaction with DnaK and for DnaJ activity.</text>
</comment>
<evidence type="ECO:0000256" key="6">
    <source>
        <dbReference type="ARBA" id="ARBA00022833"/>
    </source>
</evidence>
<dbReference type="SMART" id="SM00271">
    <property type="entry name" value="DnaJ"/>
    <property type="match status" value="1"/>
</dbReference>
<comment type="subunit">
    <text evidence="12">Homodimer.</text>
</comment>
<dbReference type="InterPro" id="IPR008971">
    <property type="entry name" value="HSP40/DnaJ_pept-bd"/>
</dbReference>
<dbReference type="CDD" id="cd10747">
    <property type="entry name" value="DnaJ_C"/>
    <property type="match status" value="1"/>
</dbReference>
<feature type="zinc finger region" description="CR-type" evidence="13">
    <location>
        <begin position="131"/>
        <end position="213"/>
    </location>
</feature>
<keyword evidence="3 12" id="KW-0479">Metal-binding</keyword>
<dbReference type="Gene3D" id="1.10.287.110">
    <property type="entry name" value="DnaJ domain"/>
    <property type="match status" value="1"/>
</dbReference>
<organism evidence="16 17">
    <name type="scientific">Thermoflexus hugenholtzii JAD2</name>
    <dbReference type="NCBI Taxonomy" id="877466"/>
    <lineage>
        <taxon>Bacteria</taxon>
        <taxon>Bacillati</taxon>
        <taxon>Chloroflexota</taxon>
        <taxon>Thermoflexia</taxon>
        <taxon>Thermoflexales</taxon>
        <taxon>Thermoflexaceae</taxon>
        <taxon>Thermoflexus</taxon>
    </lineage>
</organism>
<dbReference type="FunCoup" id="A0A212R1P3">
    <property type="interactions" value="453"/>
</dbReference>
<dbReference type="SUPFAM" id="SSF57938">
    <property type="entry name" value="DnaJ/Hsp40 cysteine-rich domain"/>
    <property type="match status" value="1"/>
</dbReference>
<reference evidence="17" key="1">
    <citation type="submission" date="2017-06" db="EMBL/GenBank/DDBJ databases">
        <authorList>
            <person name="Varghese N."/>
            <person name="Submissions S."/>
        </authorList>
    </citation>
    <scope>NUCLEOTIDE SEQUENCE [LARGE SCALE GENOMIC DNA]</scope>
    <source>
        <strain evidence="17">JAD2</strain>
    </source>
</reference>
<dbReference type="FunFam" id="1.10.287.110:FF:000034">
    <property type="entry name" value="Chaperone protein DnaJ"/>
    <property type="match status" value="1"/>
</dbReference>
<dbReference type="InterPro" id="IPR002939">
    <property type="entry name" value="DnaJ_C"/>
</dbReference>
<keyword evidence="2 12" id="KW-0235">DNA replication</keyword>
<dbReference type="CDD" id="cd06257">
    <property type="entry name" value="DnaJ"/>
    <property type="match status" value="1"/>
</dbReference>
<evidence type="ECO:0000256" key="7">
    <source>
        <dbReference type="ARBA" id="ARBA00023016"/>
    </source>
</evidence>
<keyword evidence="1 12" id="KW-0963">Cytoplasm</keyword>
<evidence type="ECO:0000259" key="14">
    <source>
        <dbReference type="PROSITE" id="PS50076"/>
    </source>
</evidence>
<keyword evidence="4 12" id="KW-0677">Repeat</keyword>
<feature type="binding site" evidence="12">
    <location>
        <position position="164"/>
    </location>
    <ligand>
        <name>Zn(2+)</name>
        <dbReference type="ChEBI" id="CHEBI:29105"/>
        <label>2</label>
    </ligand>
</feature>
<dbReference type="GO" id="GO:0006260">
    <property type="term" value="P:DNA replication"/>
    <property type="evidence" value="ECO:0007669"/>
    <property type="project" value="UniProtKB-KW"/>
</dbReference>
<dbReference type="HAMAP" id="MF_01152">
    <property type="entry name" value="DnaJ"/>
    <property type="match status" value="1"/>
</dbReference>
<dbReference type="GO" id="GO:0051082">
    <property type="term" value="F:unfolded protein binding"/>
    <property type="evidence" value="ECO:0007669"/>
    <property type="project" value="UniProtKB-UniRule"/>
</dbReference>
<gene>
    <name evidence="12" type="primary">dnaJ</name>
    <name evidence="16" type="ORF">SAMN02746019_00000120</name>
</gene>
<dbReference type="SUPFAM" id="SSF49493">
    <property type="entry name" value="HSP40/DnaJ peptide-binding domain"/>
    <property type="match status" value="2"/>
</dbReference>
<dbReference type="Pfam" id="PF00684">
    <property type="entry name" value="DnaJ_CXXCXGXG"/>
    <property type="match status" value="1"/>
</dbReference>
<comment type="cofactor">
    <cofactor evidence="12">
        <name>Zn(2+)</name>
        <dbReference type="ChEBI" id="CHEBI:29105"/>
    </cofactor>
    <text evidence="12">Binds 2 Zn(2+) ions per monomer.</text>
</comment>
<dbReference type="NCBIfam" id="NF008035">
    <property type="entry name" value="PRK10767.1"/>
    <property type="match status" value="1"/>
</dbReference>
<evidence type="ECO:0000256" key="13">
    <source>
        <dbReference type="PROSITE-ProRule" id="PRU00546"/>
    </source>
</evidence>
<dbReference type="CDD" id="cd10719">
    <property type="entry name" value="DnaJ_zf"/>
    <property type="match status" value="1"/>
</dbReference>
<feature type="repeat" description="CXXCXGXG motif" evidence="12">
    <location>
        <begin position="187"/>
        <end position="194"/>
    </location>
</feature>
<dbReference type="InterPro" id="IPR012724">
    <property type="entry name" value="DnaJ"/>
</dbReference>
<dbReference type="PRINTS" id="PR00625">
    <property type="entry name" value="JDOMAIN"/>
</dbReference>
<keyword evidence="8 12" id="KW-0143">Chaperone</keyword>
<dbReference type="InterPro" id="IPR001623">
    <property type="entry name" value="DnaJ_domain"/>
</dbReference>
<feature type="repeat" description="CXXCXGXG motif" evidence="12">
    <location>
        <begin position="161"/>
        <end position="168"/>
    </location>
</feature>
<dbReference type="PROSITE" id="PS51188">
    <property type="entry name" value="ZF_CR"/>
    <property type="match status" value="1"/>
</dbReference>